<dbReference type="Proteomes" id="UP000274429">
    <property type="component" value="Unassembled WGS sequence"/>
</dbReference>
<dbReference type="Gene3D" id="3.20.20.190">
    <property type="entry name" value="Phosphatidylinositol (PI) phosphodiesterase"/>
    <property type="match status" value="1"/>
</dbReference>
<evidence type="ECO:0000256" key="2">
    <source>
        <dbReference type="SAM" id="MobiDB-lite"/>
    </source>
</evidence>
<accession>A0A3P7EZ48</accession>
<dbReference type="Pfam" id="PF03009">
    <property type="entry name" value="GDPD"/>
    <property type="match status" value="1"/>
</dbReference>
<dbReference type="PANTHER" id="PTHR22958:SF1">
    <property type="entry name" value="GLYCEROPHOSPHOCHOLINE PHOSPHODIESTERASE GPCPD1"/>
    <property type="match status" value="1"/>
</dbReference>
<dbReference type="InterPro" id="IPR030395">
    <property type="entry name" value="GP_PDE_dom"/>
</dbReference>
<dbReference type="EMBL" id="UYWX01001722">
    <property type="protein sequence ID" value="VDM21589.1"/>
    <property type="molecule type" value="Genomic_DNA"/>
</dbReference>
<name>A0A3P7EZ48_HYDTA</name>
<keyword evidence="1" id="KW-0378">Hydrolase</keyword>
<evidence type="ECO:0000259" key="3">
    <source>
        <dbReference type="Pfam" id="PF03009"/>
    </source>
</evidence>
<evidence type="ECO:0000313" key="5">
    <source>
        <dbReference type="Proteomes" id="UP000274429"/>
    </source>
</evidence>
<protein>
    <recommendedName>
        <fullName evidence="3">GP-PDE domain-containing protein</fullName>
    </recommendedName>
</protein>
<feature type="domain" description="GP-PDE" evidence="3">
    <location>
        <begin position="64"/>
        <end position="114"/>
    </location>
</feature>
<dbReference type="AlphaFoldDB" id="A0A3P7EZ48"/>
<feature type="compositionally biased region" description="Polar residues" evidence="2">
    <location>
        <begin position="147"/>
        <end position="167"/>
    </location>
</feature>
<feature type="region of interest" description="Disordered" evidence="2">
    <location>
        <begin position="126"/>
        <end position="167"/>
    </location>
</feature>
<dbReference type="GO" id="GO:0046475">
    <property type="term" value="P:glycerophospholipid catabolic process"/>
    <property type="evidence" value="ECO:0007669"/>
    <property type="project" value="TreeGrafter"/>
</dbReference>
<evidence type="ECO:0000256" key="1">
    <source>
        <dbReference type="ARBA" id="ARBA00022801"/>
    </source>
</evidence>
<dbReference type="InterPro" id="IPR051578">
    <property type="entry name" value="GDPD"/>
</dbReference>
<dbReference type="GO" id="GO:0047389">
    <property type="term" value="F:glycerophosphocholine phosphodiesterase activity"/>
    <property type="evidence" value="ECO:0007669"/>
    <property type="project" value="TreeGrafter"/>
</dbReference>
<dbReference type="SUPFAM" id="SSF51695">
    <property type="entry name" value="PLC-like phosphodiesterases"/>
    <property type="match status" value="1"/>
</dbReference>
<dbReference type="PANTHER" id="PTHR22958">
    <property type="entry name" value="GLYCEROPHOSPHORYL DIESTER PHOSPHODIESTERASE"/>
    <property type="match status" value="1"/>
</dbReference>
<keyword evidence="5" id="KW-1185">Reference proteome</keyword>
<organism evidence="4 5">
    <name type="scientific">Hydatigena taeniaeformis</name>
    <name type="common">Feline tapeworm</name>
    <name type="synonym">Taenia taeniaeformis</name>
    <dbReference type="NCBI Taxonomy" id="6205"/>
    <lineage>
        <taxon>Eukaryota</taxon>
        <taxon>Metazoa</taxon>
        <taxon>Spiralia</taxon>
        <taxon>Lophotrochozoa</taxon>
        <taxon>Platyhelminthes</taxon>
        <taxon>Cestoda</taxon>
        <taxon>Eucestoda</taxon>
        <taxon>Cyclophyllidea</taxon>
        <taxon>Taeniidae</taxon>
        <taxon>Hydatigera</taxon>
    </lineage>
</organism>
<dbReference type="InterPro" id="IPR017946">
    <property type="entry name" value="PLC-like_Pdiesterase_TIM-brl"/>
</dbReference>
<sequence>MSFHSISPLKLSVHFTSEMDNFFERNLYVDTILREIFKYAGNRRILFSCFDPDTYILYPASNIHNNDELLRNPGMAEFARDLGLIVLVWGSAANDSCNMKRLKELGVHGLIYDRFVLVEKCAPVDSTGHSTPSPPSFESPTESHESGASTPSHQNYNHQNQPVSANSASVVARDLVDALNKQLCLNRTSNEENEHKMTLTLTN</sequence>
<reference evidence="4 5" key="1">
    <citation type="submission" date="2018-11" db="EMBL/GenBank/DDBJ databases">
        <authorList>
            <consortium name="Pathogen Informatics"/>
        </authorList>
    </citation>
    <scope>NUCLEOTIDE SEQUENCE [LARGE SCALE GENOMIC DNA]</scope>
</reference>
<dbReference type="OrthoDB" id="1058301at2759"/>
<proteinExistence type="predicted"/>
<gene>
    <name evidence="4" type="ORF">TTAC_LOCUS2951</name>
</gene>
<evidence type="ECO:0000313" key="4">
    <source>
        <dbReference type="EMBL" id="VDM21589.1"/>
    </source>
</evidence>